<dbReference type="AlphaFoldDB" id="A0ABD3XY20"/>
<dbReference type="EMBL" id="JBJQND010000001">
    <property type="protein sequence ID" value="KAL3889975.1"/>
    <property type="molecule type" value="Genomic_DNA"/>
</dbReference>
<organism evidence="3 4">
    <name type="scientific">Sinanodonta woodiana</name>
    <name type="common">Chinese pond mussel</name>
    <name type="synonym">Anodonta woodiana</name>
    <dbReference type="NCBI Taxonomy" id="1069815"/>
    <lineage>
        <taxon>Eukaryota</taxon>
        <taxon>Metazoa</taxon>
        <taxon>Spiralia</taxon>
        <taxon>Lophotrochozoa</taxon>
        <taxon>Mollusca</taxon>
        <taxon>Bivalvia</taxon>
        <taxon>Autobranchia</taxon>
        <taxon>Heteroconchia</taxon>
        <taxon>Palaeoheterodonta</taxon>
        <taxon>Unionida</taxon>
        <taxon>Unionoidea</taxon>
        <taxon>Unionidae</taxon>
        <taxon>Unioninae</taxon>
        <taxon>Sinanodonta</taxon>
    </lineage>
</organism>
<dbReference type="InterPro" id="IPR048324">
    <property type="entry name" value="ZSWIM1-3_RNaseH-like"/>
</dbReference>
<evidence type="ECO:0008006" key="5">
    <source>
        <dbReference type="Google" id="ProtNLM"/>
    </source>
</evidence>
<gene>
    <name evidence="3" type="ORF">ACJMK2_002287</name>
</gene>
<proteinExistence type="predicted"/>
<dbReference type="Pfam" id="PF20784">
    <property type="entry name" value="DUF5575_C"/>
    <property type="match status" value="1"/>
</dbReference>
<name>A0ABD3XY20_SINWO</name>
<protein>
    <recommendedName>
        <fullName evidence="5">SWIM-type domain-containing protein</fullName>
    </recommendedName>
</protein>
<reference evidence="3 4" key="1">
    <citation type="submission" date="2024-11" db="EMBL/GenBank/DDBJ databases">
        <title>Chromosome-level genome assembly of the freshwater bivalve Anodonta woodiana.</title>
        <authorList>
            <person name="Chen X."/>
        </authorList>
    </citation>
    <scope>NUCLEOTIDE SEQUENCE [LARGE SCALE GENOMIC DNA]</scope>
    <source>
        <strain evidence="3">MN2024</strain>
        <tissue evidence="3">Gills</tissue>
    </source>
</reference>
<dbReference type="InterPro" id="IPR052579">
    <property type="entry name" value="Zinc_finger_SWIM"/>
</dbReference>
<keyword evidence="4" id="KW-1185">Reference proteome</keyword>
<dbReference type="PANTHER" id="PTHR31569">
    <property type="entry name" value="SWIM-TYPE DOMAIN-CONTAINING PROTEIN"/>
    <property type="match status" value="1"/>
</dbReference>
<evidence type="ECO:0000313" key="4">
    <source>
        <dbReference type="Proteomes" id="UP001634394"/>
    </source>
</evidence>
<feature type="domain" description="DUF5575" evidence="1">
    <location>
        <begin position="118"/>
        <end position="173"/>
    </location>
</feature>
<accession>A0ABD3XY20</accession>
<sequence>MRRTYEMFPEVLMVDGTYRVNKLRMPLYLLIVEDGYGQGRIVGFSLVANEKRETLKNLIGEFGQIHNLEKVKTVVVDKDQNEIAAVQKFMPEISIQLCKFHIMQAFARKLKKCAVTQEVQGTITQLVRQMVYAKSKTAYDNSFGQLHNVAPQQFVDYYHKNWLESAPMWCAYQTNMHINLGNTTNNRMESMNQKIKDVLHMNLSVPEAVQGLLLVCRASNYAVRHRSFVQQMTVPYRLNDDDEVVDIVVKQLTPYAANIVVHEFKTARSQTERYACTPEKCCVLKTTMGLPCRHIFATRMKKQMRLSF</sequence>
<dbReference type="PANTHER" id="PTHR31569:SF4">
    <property type="entry name" value="SWIM-TYPE DOMAIN-CONTAINING PROTEIN"/>
    <property type="match status" value="1"/>
</dbReference>
<dbReference type="Proteomes" id="UP001634394">
    <property type="component" value="Unassembled WGS sequence"/>
</dbReference>
<comment type="caution">
    <text evidence="3">The sequence shown here is derived from an EMBL/GenBank/DDBJ whole genome shotgun (WGS) entry which is preliminary data.</text>
</comment>
<feature type="domain" description="ZSWIM1/3 RNaseH-like" evidence="2">
    <location>
        <begin position="1"/>
        <end position="95"/>
    </location>
</feature>
<dbReference type="Pfam" id="PF21056">
    <property type="entry name" value="ZSWIM1-3_RNaseH-like"/>
    <property type="match status" value="1"/>
</dbReference>
<evidence type="ECO:0000259" key="1">
    <source>
        <dbReference type="Pfam" id="PF20784"/>
    </source>
</evidence>
<dbReference type="InterPro" id="IPR049218">
    <property type="entry name" value="DUF5575_C"/>
</dbReference>
<evidence type="ECO:0000259" key="2">
    <source>
        <dbReference type="Pfam" id="PF21056"/>
    </source>
</evidence>
<evidence type="ECO:0000313" key="3">
    <source>
        <dbReference type="EMBL" id="KAL3889975.1"/>
    </source>
</evidence>